<dbReference type="PANTHER" id="PTHR46018:SF4">
    <property type="entry name" value="METALLO-HYDROLASE YHFI-RELATED"/>
    <property type="match status" value="1"/>
</dbReference>
<reference evidence="2 3" key="1">
    <citation type="submission" date="2022-06" db="EMBL/GenBank/DDBJ databases">
        <title>Genomic Encyclopedia of Archaeal and Bacterial Type Strains, Phase II (KMG-II): from individual species to whole genera.</title>
        <authorList>
            <person name="Goeker M."/>
        </authorList>
    </citation>
    <scope>NUCLEOTIDE SEQUENCE [LARGE SCALE GENOMIC DNA]</scope>
    <source>
        <strain evidence="2 3">DSM 44255</strain>
    </source>
</reference>
<gene>
    <name evidence="2" type="ORF">LV75_001740</name>
</gene>
<dbReference type="RefSeq" id="WP_344799873.1">
    <property type="nucleotide sequence ID" value="NZ_BAAAVB010000004.1"/>
</dbReference>
<dbReference type="CDD" id="cd07716">
    <property type="entry name" value="RNaseZ_short-form-like_MBL-fold"/>
    <property type="match status" value="1"/>
</dbReference>
<dbReference type="SMART" id="SM00849">
    <property type="entry name" value="Lactamase_B"/>
    <property type="match status" value="1"/>
</dbReference>
<organism evidence="2 3">
    <name type="scientific">Actinokineospora diospyrosa</name>
    <dbReference type="NCBI Taxonomy" id="103728"/>
    <lineage>
        <taxon>Bacteria</taxon>
        <taxon>Bacillati</taxon>
        <taxon>Actinomycetota</taxon>
        <taxon>Actinomycetes</taxon>
        <taxon>Pseudonocardiales</taxon>
        <taxon>Pseudonocardiaceae</taxon>
        <taxon>Actinokineospora</taxon>
    </lineage>
</organism>
<name>A0ABT1I9E1_9PSEU</name>
<dbReference type="Gene3D" id="3.60.15.10">
    <property type="entry name" value="Ribonuclease Z/Hydroxyacylglutathione hydrolase-like"/>
    <property type="match status" value="1"/>
</dbReference>
<evidence type="ECO:0000313" key="2">
    <source>
        <dbReference type="EMBL" id="MCP2269252.1"/>
    </source>
</evidence>
<dbReference type="EMBL" id="JAMTCO010000004">
    <property type="protein sequence ID" value="MCP2269252.1"/>
    <property type="molecule type" value="Genomic_DNA"/>
</dbReference>
<dbReference type="SUPFAM" id="SSF56281">
    <property type="entry name" value="Metallo-hydrolase/oxidoreductase"/>
    <property type="match status" value="1"/>
</dbReference>
<proteinExistence type="predicted"/>
<dbReference type="InterPro" id="IPR001279">
    <property type="entry name" value="Metallo-B-lactamas"/>
</dbReference>
<keyword evidence="3" id="KW-1185">Reference proteome</keyword>
<accession>A0ABT1I9E1</accession>
<dbReference type="Pfam" id="PF12706">
    <property type="entry name" value="Lactamase_B_2"/>
    <property type="match status" value="1"/>
</dbReference>
<evidence type="ECO:0000259" key="1">
    <source>
        <dbReference type="SMART" id="SM00849"/>
    </source>
</evidence>
<dbReference type="Proteomes" id="UP001205185">
    <property type="component" value="Unassembled WGS sequence"/>
</dbReference>
<dbReference type="InterPro" id="IPR036866">
    <property type="entry name" value="RibonucZ/Hydroxyglut_hydro"/>
</dbReference>
<comment type="caution">
    <text evidence="2">The sequence shown here is derived from an EMBL/GenBank/DDBJ whole genome shotgun (WGS) entry which is preliminary data.</text>
</comment>
<feature type="domain" description="Metallo-beta-lactamase" evidence="1">
    <location>
        <begin position="14"/>
        <end position="185"/>
    </location>
</feature>
<sequence>MLGCVTPYPRPGQPCSGYLVSEGDTHIVLDCGSGTFAALQEHLSPAQVTALWISHLHPDHSADLLAWSNWALNTPHAPRIQVYGPPGWAQRLNHMLSGTPDTTLVDSIFDTHELHDHHTTTHGNLTLTTRAVQHSIPAYGVRIHNATTHLAYSGDTGPCDALIDLAQHTDFFICEAGTTTPSPHHTTPDQATHTALTAGAHHLLLTHLAPTLNPTTTQPTAIPTTIASAGWRWTSP</sequence>
<evidence type="ECO:0000313" key="3">
    <source>
        <dbReference type="Proteomes" id="UP001205185"/>
    </source>
</evidence>
<protein>
    <submittedName>
        <fullName evidence="2">Ribonuclease BN, tRNA processing enzyme</fullName>
    </submittedName>
</protein>
<dbReference type="PANTHER" id="PTHR46018">
    <property type="entry name" value="ZINC PHOSPHODIESTERASE ELAC PROTEIN 1"/>
    <property type="match status" value="1"/>
</dbReference>